<dbReference type="GeneID" id="90967688"/>
<dbReference type="AlphaFoldDB" id="A0A7D5Z776"/>
<dbReference type="OrthoDB" id="3527261at2759"/>
<name>A0A7D5Z776_9HYPO</name>
<protein>
    <submittedName>
        <fullName evidence="1">Uncharacterized protein</fullName>
    </submittedName>
</protein>
<proteinExistence type="predicted"/>
<reference evidence="1 2" key="1">
    <citation type="submission" date="2020-07" db="EMBL/GenBank/DDBJ databases">
        <title>Telomere length de novo assembly of all 7 chromosomes of the fungus, Metarhizium brunneum, using a novel assembly pipeline.</title>
        <authorList>
            <person name="Saud z."/>
            <person name="Kortsinoglou A."/>
            <person name="Kouvelis V.N."/>
            <person name="Butt T.M."/>
        </authorList>
    </citation>
    <scope>NUCLEOTIDE SEQUENCE [LARGE SCALE GENOMIC DNA]</scope>
    <source>
        <strain evidence="1 2">4556</strain>
    </source>
</reference>
<sequence>MAKTTQQLRLEIDRCQCCVTRCRAHSQVKYQRLGVYDVHHRLTANNAPRKDLLKAYGTAVIVFAYRVSQVVVRCVAIRRLSTYMKSKEAFSYVSMLVASHDNAMDGSLFVGDCGIMDTLFNKPMSAVPENKAVHWATSWFQTWMAAITFVAAQQGWDGVWCSFLVALVGVQWVVHSTPRGPSLVRGWPDGEEFGGRFAVLGAIQGFTGSNVHDEMLAFSTLVTRDGLIDNNVRQYWHLPRC</sequence>
<gene>
    <name evidence="1" type="ORF">G6M90_00g044860</name>
</gene>
<dbReference type="KEGG" id="mbrn:90967688"/>
<dbReference type="EMBL" id="CP058933">
    <property type="protein sequence ID" value="QLI68469.1"/>
    <property type="molecule type" value="Genomic_DNA"/>
</dbReference>
<dbReference type="RefSeq" id="XP_065986584.1">
    <property type="nucleotide sequence ID" value="XM_066130360.1"/>
</dbReference>
<accession>A0A7D5Z776</accession>
<dbReference type="Proteomes" id="UP000510686">
    <property type="component" value="Chromosome 2"/>
</dbReference>
<evidence type="ECO:0000313" key="2">
    <source>
        <dbReference type="Proteomes" id="UP000510686"/>
    </source>
</evidence>
<organism evidence="1 2">
    <name type="scientific">Metarhizium brunneum</name>
    <dbReference type="NCBI Taxonomy" id="500148"/>
    <lineage>
        <taxon>Eukaryota</taxon>
        <taxon>Fungi</taxon>
        <taxon>Dikarya</taxon>
        <taxon>Ascomycota</taxon>
        <taxon>Pezizomycotina</taxon>
        <taxon>Sordariomycetes</taxon>
        <taxon>Hypocreomycetidae</taxon>
        <taxon>Hypocreales</taxon>
        <taxon>Clavicipitaceae</taxon>
        <taxon>Metarhizium</taxon>
    </lineage>
</organism>
<evidence type="ECO:0000313" key="1">
    <source>
        <dbReference type="EMBL" id="QLI68469.1"/>
    </source>
</evidence>
<keyword evidence="2" id="KW-1185">Reference proteome</keyword>